<accession>A0A4Q2SB48</accession>
<gene>
    <name evidence="2" type="ORF">EUA07_17520</name>
</gene>
<dbReference type="OrthoDB" id="4328209at2"/>
<evidence type="ECO:0000313" key="2">
    <source>
        <dbReference type="EMBL" id="RYB98592.1"/>
    </source>
</evidence>
<reference evidence="2 3" key="1">
    <citation type="submission" date="2019-01" db="EMBL/GenBank/DDBJ databases">
        <title>Novel species of Nocardioides.</title>
        <authorList>
            <person name="Liu Q."/>
            <person name="Xin Y.-H."/>
        </authorList>
    </citation>
    <scope>NUCLEOTIDE SEQUENCE [LARGE SCALE GENOMIC DNA]</scope>
    <source>
        <strain evidence="2 3">CGMCC 4.6875</strain>
    </source>
</reference>
<comment type="caution">
    <text evidence="2">The sequence shown here is derived from an EMBL/GenBank/DDBJ whole genome shotgun (WGS) entry which is preliminary data.</text>
</comment>
<keyword evidence="1" id="KW-1133">Transmembrane helix</keyword>
<keyword evidence="1" id="KW-0812">Transmembrane</keyword>
<dbReference type="RefSeq" id="WP_129456472.1">
    <property type="nucleotide sequence ID" value="NZ_JACXYX010000004.1"/>
</dbReference>
<proteinExistence type="predicted"/>
<dbReference type="Proteomes" id="UP000293291">
    <property type="component" value="Unassembled WGS sequence"/>
</dbReference>
<evidence type="ECO:0000256" key="1">
    <source>
        <dbReference type="SAM" id="Phobius"/>
    </source>
</evidence>
<evidence type="ECO:0000313" key="3">
    <source>
        <dbReference type="Proteomes" id="UP000293291"/>
    </source>
</evidence>
<name>A0A4Q2SB48_9ACTN</name>
<dbReference type="EMBL" id="SDWU01000022">
    <property type="protein sequence ID" value="RYB98592.1"/>
    <property type="molecule type" value="Genomic_DNA"/>
</dbReference>
<organism evidence="2 3">
    <name type="scientific">Nocardioides ganghwensis</name>
    <dbReference type="NCBI Taxonomy" id="252230"/>
    <lineage>
        <taxon>Bacteria</taxon>
        <taxon>Bacillati</taxon>
        <taxon>Actinomycetota</taxon>
        <taxon>Actinomycetes</taxon>
        <taxon>Propionibacteriales</taxon>
        <taxon>Nocardioidaceae</taxon>
        <taxon>Nocardioides</taxon>
    </lineage>
</organism>
<keyword evidence="3" id="KW-1185">Reference proteome</keyword>
<feature type="transmembrane region" description="Helical" evidence="1">
    <location>
        <begin position="44"/>
        <end position="64"/>
    </location>
</feature>
<protein>
    <recommendedName>
        <fullName evidence="4">DUF4367 domain-containing protein</fullName>
    </recommendedName>
</protein>
<dbReference type="AlphaFoldDB" id="A0A4Q2SB48"/>
<evidence type="ECO:0008006" key="4">
    <source>
        <dbReference type="Google" id="ProtNLM"/>
    </source>
</evidence>
<sequence>MPDALEERLAALAADLRVPVPDRLEGDVMRRVATARPRRRWRRWLAGLVAGLLGAGVVASPVGAEIRGWLGLPGVSVTSGDPVEETPTVPPATGPTDLQRAEQLAGFAPVVPAELGSPDGVEVSADGLVVSLTWSTEDGTIRLDQLRGDVEPLFWKTADHAERVLVAGAEALWLPTAHRVTVVPEGGSVRELPSRLAAPTLLWLHGDLTLRLEGDLDLGAATRIAESIA</sequence>
<keyword evidence="1" id="KW-0472">Membrane</keyword>